<name>A0A6J8E0J2_MYTCO</name>
<gene>
    <name evidence="1" type="ORF">MCOR_46368</name>
</gene>
<accession>A0A6J8E0J2</accession>
<dbReference type="EMBL" id="CACVKT020008141">
    <property type="protein sequence ID" value="CAC5413483.1"/>
    <property type="molecule type" value="Genomic_DNA"/>
</dbReference>
<sequence length="319" mass="33994">MFFELLHPRAALSGTQFQYSVPRLEYGNSILARTKKLFPEIKPESRSKILFNLAWEAVKPLYNDKTDIHKSCQTSLNDVKKDIVIGEEENVQTIVGEFGSMIETDNNLSSDFTLPVSSIINTSPLQPFGAIPPKLSSTPTSGKCVHSVITIQTPPLSFSPQASSITSSVILPSSQSSITMLPSQTFSMMQHSPSSQKFAVMLSLPLYQTSVAIVSSPLIHTSAVTVSSPLLQTATVIVSSPLLQTAAVIVSSPLLQTAAVIVSSPLLQIAAVIVSSPLLQPAAVIVSSPLLQTSAVNLLSPLLQTSAVNLLSQLLQTSS</sequence>
<evidence type="ECO:0000313" key="1">
    <source>
        <dbReference type="EMBL" id="CAC5413483.1"/>
    </source>
</evidence>
<proteinExistence type="predicted"/>
<dbReference type="Proteomes" id="UP000507470">
    <property type="component" value="Unassembled WGS sequence"/>
</dbReference>
<evidence type="ECO:0000313" key="2">
    <source>
        <dbReference type="Proteomes" id="UP000507470"/>
    </source>
</evidence>
<dbReference type="OrthoDB" id="6765410at2759"/>
<dbReference type="AlphaFoldDB" id="A0A6J8E0J2"/>
<organism evidence="1 2">
    <name type="scientific">Mytilus coruscus</name>
    <name type="common">Sea mussel</name>
    <dbReference type="NCBI Taxonomy" id="42192"/>
    <lineage>
        <taxon>Eukaryota</taxon>
        <taxon>Metazoa</taxon>
        <taxon>Spiralia</taxon>
        <taxon>Lophotrochozoa</taxon>
        <taxon>Mollusca</taxon>
        <taxon>Bivalvia</taxon>
        <taxon>Autobranchia</taxon>
        <taxon>Pteriomorphia</taxon>
        <taxon>Mytilida</taxon>
        <taxon>Mytiloidea</taxon>
        <taxon>Mytilidae</taxon>
        <taxon>Mytilinae</taxon>
        <taxon>Mytilus</taxon>
    </lineage>
</organism>
<keyword evidence="2" id="KW-1185">Reference proteome</keyword>
<reference evidence="1 2" key="1">
    <citation type="submission" date="2020-06" db="EMBL/GenBank/DDBJ databases">
        <authorList>
            <person name="Li R."/>
            <person name="Bekaert M."/>
        </authorList>
    </citation>
    <scope>NUCLEOTIDE SEQUENCE [LARGE SCALE GENOMIC DNA]</scope>
    <source>
        <strain evidence="2">wild</strain>
    </source>
</reference>
<protein>
    <submittedName>
        <fullName evidence="1">Uncharacterized protein</fullName>
    </submittedName>
</protein>